<feature type="transmembrane region" description="Helical" evidence="1">
    <location>
        <begin position="270"/>
        <end position="288"/>
    </location>
</feature>
<evidence type="ECO:0000313" key="3">
    <source>
        <dbReference type="EMBL" id="OGC57222.1"/>
    </source>
</evidence>
<dbReference type="InterPro" id="IPR050834">
    <property type="entry name" value="Glycosyltransf_2"/>
</dbReference>
<accession>A0A1F4VJ12</accession>
<dbReference type="Gene3D" id="3.90.550.10">
    <property type="entry name" value="Spore Coat Polysaccharide Biosynthesis Protein SpsA, Chain A"/>
    <property type="match status" value="1"/>
</dbReference>
<organism evidence="3 4">
    <name type="scientific">candidate division WWE3 bacterium RIFCSPLOWO2_12_FULL_36_10</name>
    <dbReference type="NCBI Taxonomy" id="1802630"/>
    <lineage>
        <taxon>Bacteria</taxon>
        <taxon>Katanobacteria</taxon>
    </lineage>
</organism>
<dbReference type="STRING" id="1802630.A3H26_02085"/>
<dbReference type="Pfam" id="PF00535">
    <property type="entry name" value="Glycos_transf_2"/>
    <property type="match status" value="1"/>
</dbReference>
<feature type="transmembrane region" description="Helical" evidence="1">
    <location>
        <begin position="300"/>
        <end position="323"/>
    </location>
</feature>
<evidence type="ECO:0000256" key="1">
    <source>
        <dbReference type="SAM" id="Phobius"/>
    </source>
</evidence>
<comment type="caution">
    <text evidence="3">The sequence shown here is derived from an EMBL/GenBank/DDBJ whole genome shotgun (WGS) entry which is preliminary data.</text>
</comment>
<dbReference type="EMBL" id="MEVN01000019">
    <property type="protein sequence ID" value="OGC57222.1"/>
    <property type="molecule type" value="Genomic_DNA"/>
</dbReference>
<proteinExistence type="predicted"/>
<sequence>MKKRKEKIKYSIIIPVRSINKYLVENINHLKQLSYSKFEVLIILDKKVKYNFKDKRFKILATGEKGPGEKRNIGVRKSTGDILVFLDDDAYPSQNWLNEASLLFDDKNILVLGAPAVTPLDAPILESCSGRLFESWITSADAARRYTPMPTKFVSDYPTVNLFVRKKVFFNVGGFVEDFWPGEDTKFCLDLVKLYGNCILYHPSPIVYHHRRRLFIPHLKQISRYGRHRGQFARIFPETSRLPSYFVPSLFVIGLLIGPVTFLFSPVFKVFYFYVLLAYFSILLYESVKVMFMNKSLLAGVYVFLGIFLTHMVYGINFIIGIAKRPKLKLRNIDSRSGNYLGG</sequence>
<feature type="domain" description="Glycosyltransferase 2-like" evidence="2">
    <location>
        <begin position="11"/>
        <end position="116"/>
    </location>
</feature>
<reference evidence="3 4" key="1">
    <citation type="journal article" date="2016" name="Nat. Commun.">
        <title>Thousands of microbial genomes shed light on interconnected biogeochemical processes in an aquifer system.</title>
        <authorList>
            <person name="Anantharaman K."/>
            <person name="Brown C.T."/>
            <person name="Hug L.A."/>
            <person name="Sharon I."/>
            <person name="Castelle C.J."/>
            <person name="Probst A.J."/>
            <person name="Thomas B.C."/>
            <person name="Singh A."/>
            <person name="Wilkins M.J."/>
            <person name="Karaoz U."/>
            <person name="Brodie E.L."/>
            <person name="Williams K.H."/>
            <person name="Hubbard S.S."/>
            <person name="Banfield J.F."/>
        </authorList>
    </citation>
    <scope>NUCLEOTIDE SEQUENCE [LARGE SCALE GENOMIC DNA]</scope>
</reference>
<keyword evidence="1" id="KW-1133">Transmembrane helix</keyword>
<dbReference type="AlphaFoldDB" id="A0A1F4VJ12"/>
<evidence type="ECO:0000259" key="2">
    <source>
        <dbReference type="Pfam" id="PF00535"/>
    </source>
</evidence>
<dbReference type="PANTHER" id="PTHR43685:SF3">
    <property type="entry name" value="SLR2126 PROTEIN"/>
    <property type="match status" value="1"/>
</dbReference>
<keyword evidence="1" id="KW-0812">Transmembrane</keyword>
<dbReference type="SUPFAM" id="SSF53448">
    <property type="entry name" value="Nucleotide-diphospho-sugar transferases"/>
    <property type="match status" value="1"/>
</dbReference>
<dbReference type="InterPro" id="IPR001173">
    <property type="entry name" value="Glyco_trans_2-like"/>
</dbReference>
<keyword evidence="1" id="KW-0472">Membrane</keyword>
<evidence type="ECO:0000313" key="4">
    <source>
        <dbReference type="Proteomes" id="UP000177763"/>
    </source>
</evidence>
<feature type="transmembrane region" description="Helical" evidence="1">
    <location>
        <begin position="244"/>
        <end position="264"/>
    </location>
</feature>
<dbReference type="InterPro" id="IPR029044">
    <property type="entry name" value="Nucleotide-diphossugar_trans"/>
</dbReference>
<dbReference type="PANTHER" id="PTHR43685">
    <property type="entry name" value="GLYCOSYLTRANSFERASE"/>
    <property type="match status" value="1"/>
</dbReference>
<protein>
    <recommendedName>
        <fullName evidence="2">Glycosyltransferase 2-like domain-containing protein</fullName>
    </recommendedName>
</protein>
<gene>
    <name evidence="3" type="ORF">A3H26_02085</name>
</gene>
<dbReference type="Proteomes" id="UP000177763">
    <property type="component" value="Unassembled WGS sequence"/>
</dbReference>
<name>A0A1F4VJ12_UNCKA</name>